<dbReference type="GO" id="GO:0071555">
    <property type="term" value="P:cell wall organization"/>
    <property type="evidence" value="ECO:0007669"/>
    <property type="project" value="InterPro"/>
</dbReference>
<dbReference type="PANTHER" id="PTHR30251:SF2">
    <property type="entry name" value="FIMBRIAL CHAPERONE YADV-RELATED"/>
    <property type="match status" value="1"/>
</dbReference>
<keyword evidence="6" id="KW-0143">Chaperone</keyword>
<evidence type="ECO:0000313" key="10">
    <source>
        <dbReference type="EMBL" id="EDT04131.1"/>
    </source>
</evidence>
<comment type="similarity">
    <text evidence="2">Belongs to the periplasmic pilus chaperone family.</text>
</comment>
<evidence type="ECO:0000313" key="11">
    <source>
        <dbReference type="Proteomes" id="UP000005463"/>
    </source>
</evidence>
<dbReference type="Pfam" id="PF02753">
    <property type="entry name" value="PapD_C"/>
    <property type="match status" value="1"/>
</dbReference>
<dbReference type="PATRIC" id="fig|396596.7.peg.5435"/>
<evidence type="ECO:0000259" key="9">
    <source>
        <dbReference type="Pfam" id="PF02753"/>
    </source>
</evidence>
<evidence type="ECO:0000256" key="7">
    <source>
        <dbReference type="SAM" id="SignalP"/>
    </source>
</evidence>
<dbReference type="InterPro" id="IPR016147">
    <property type="entry name" value="Pili_assmbl_chaperone_N"/>
</dbReference>
<dbReference type="InterPro" id="IPR016148">
    <property type="entry name" value="Pili_assmbl_chaperone_C"/>
</dbReference>
<dbReference type="PANTHER" id="PTHR30251">
    <property type="entry name" value="PILUS ASSEMBLY CHAPERONE"/>
    <property type="match status" value="1"/>
</dbReference>
<dbReference type="Pfam" id="PF00345">
    <property type="entry name" value="PapD_N"/>
    <property type="match status" value="1"/>
</dbReference>
<gene>
    <name evidence="10" type="ORF">BamIOP4010DRAFT_2364</name>
</gene>
<dbReference type="PRINTS" id="PR00969">
    <property type="entry name" value="CHAPERONPILI"/>
</dbReference>
<feature type="domain" description="Pili assembly chaperone C-terminal" evidence="9">
    <location>
        <begin position="173"/>
        <end position="236"/>
    </location>
</feature>
<dbReference type="SUPFAM" id="SSF49354">
    <property type="entry name" value="PapD-like"/>
    <property type="match status" value="1"/>
</dbReference>
<comment type="subcellular location">
    <subcellularLocation>
        <location evidence="1">Periplasm</location>
    </subcellularLocation>
</comment>
<dbReference type="GO" id="GO:0030288">
    <property type="term" value="C:outer membrane-bounded periplasmic space"/>
    <property type="evidence" value="ECO:0007669"/>
    <property type="project" value="InterPro"/>
</dbReference>
<comment type="caution">
    <text evidence="10">The sequence shown here is derived from an EMBL/GenBank/DDBJ whole genome shotgun (WGS) entry which is preliminary data.</text>
</comment>
<keyword evidence="5" id="KW-0574">Periplasm</keyword>
<dbReference type="InterPro" id="IPR036316">
    <property type="entry name" value="Pili_assmbl_chap_C_dom_sf"/>
</dbReference>
<dbReference type="RefSeq" id="WP_006751556.1">
    <property type="nucleotide sequence ID" value="NZ_ABLC01000046.1"/>
</dbReference>
<keyword evidence="4 7" id="KW-0732">Signal</keyword>
<dbReference type="AlphaFoldDB" id="B1FEA4"/>
<dbReference type="Proteomes" id="UP000005463">
    <property type="component" value="Unassembled WGS sequence"/>
</dbReference>
<dbReference type="InterPro" id="IPR008962">
    <property type="entry name" value="PapD-like_sf"/>
</dbReference>
<proteinExistence type="inferred from homology"/>
<protein>
    <submittedName>
        <fullName evidence="10">Pili assembly chaperone</fullName>
    </submittedName>
</protein>
<evidence type="ECO:0000256" key="6">
    <source>
        <dbReference type="ARBA" id="ARBA00023186"/>
    </source>
</evidence>
<evidence type="ECO:0000259" key="8">
    <source>
        <dbReference type="Pfam" id="PF00345"/>
    </source>
</evidence>
<feature type="chain" id="PRO_5002763269" evidence="7">
    <location>
        <begin position="23"/>
        <end position="243"/>
    </location>
</feature>
<dbReference type="EMBL" id="ABLC01000046">
    <property type="protein sequence ID" value="EDT04131.1"/>
    <property type="molecule type" value="Genomic_DNA"/>
</dbReference>
<dbReference type="FunFam" id="2.60.40.10:FF:000458">
    <property type="entry name" value="Molecular chaperone FimC"/>
    <property type="match status" value="1"/>
</dbReference>
<feature type="signal peptide" evidence="7">
    <location>
        <begin position="1"/>
        <end position="22"/>
    </location>
</feature>
<keyword evidence="3" id="KW-1029">Fimbrium biogenesis</keyword>
<evidence type="ECO:0000256" key="1">
    <source>
        <dbReference type="ARBA" id="ARBA00004418"/>
    </source>
</evidence>
<dbReference type="Gene3D" id="2.60.40.10">
    <property type="entry name" value="Immunoglobulins"/>
    <property type="match status" value="2"/>
</dbReference>
<accession>B1FEA4</accession>
<name>B1FEA4_9BURK</name>
<evidence type="ECO:0000256" key="4">
    <source>
        <dbReference type="ARBA" id="ARBA00022729"/>
    </source>
</evidence>
<evidence type="ECO:0000256" key="5">
    <source>
        <dbReference type="ARBA" id="ARBA00022764"/>
    </source>
</evidence>
<dbReference type="InterPro" id="IPR001829">
    <property type="entry name" value="Pili_assmbl_chaperone_bac"/>
</dbReference>
<evidence type="ECO:0000256" key="2">
    <source>
        <dbReference type="ARBA" id="ARBA00007399"/>
    </source>
</evidence>
<reference evidence="10 11" key="1">
    <citation type="submission" date="2008-03" db="EMBL/GenBank/DDBJ databases">
        <title>Sequencing of the draft genome and assembly of Burkholderia ambifaria IOP40-10.</title>
        <authorList>
            <consortium name="US DOE Joint Genome Institute (JGI-PGF)"/>
            <person name="Copeland A."/>
            <person name="Lucas S."/>
            <person name="Lapidus A."/>
            <person name="Glavina del Rio T."/>
            <person name="Dalin E."/>
            <person name="Tice H."/>
            <person name="Bruce D."/>
            <person name="Goodwin L."/>
            <person name="Pitluck S."/>
            <person name="Larimer F."/>
            <person name="Land M.L."/>
            <person name="Hauser L."/>
            <person name="Tiedje J."/>
            <person name="Richardson P."/>
        </authorList>
    </citation>
    <scope>NUCLEOTIDE SEQUENCE [LARGE SCALE GENOMIC DNA]</scope>
    <source>
        <strain evidence="10 11">IOP40-10</strain>
    </source>
</reference>
<dbReference type="InterPro" id="IPR013783">
    <property type="entry name" value="Ig-like_fold"/>
</dbReference>
<sequence>MKKRALGMAGMLTCCLMTSAHAGIVLSGTRVVYPASSKEVDVRVTNEGTEPELIQAWIDDGHADVNPQNIQVPFTLMPPIFRLDPKKGQTVRVAYTHEAVPQDRETVYWLNALEIPPKAKNADGSNALQLAYRTRIKLFFRPDGLKGSPADSPSAVKWSVVPGAKGGYALHADNPTPYSVSYDSLKVTAGGQTLDAGQGMVKPMTSADFPLAKVKQRPTGPMQVDYEWINDYGAATQGKAAVQ</sequence>
<organism evidence="10 11">
    <name type="scientific">Burkholderia ambifaria IOP40-10</name>
    <dbReference type="NCBI Taxonomy" id="396596"/>
    <lineage>
        <taxon>Bacteria</taxon>
        <taxon>Pseudomonadati</taxon>
        <taxon>Pseudomonadota</taxon>
        <taxon>Betaproteobacteria</taxon>
        <taxon>Burkholderiales</taxon>
        <taxon>Burkholderiaceae</taxon>
        <taxon>Burkholderia</taxon>
        <taxon>Burkholderia cepacia complex</taxon>
    </lineage>
</organism>
<evidence type="ECO:0000256" key="3">
    <source>
        <dbReference type="ARBA" id="ARBA00022558"/>
    </source>
</evidence>
<dbReference type="SUPFAM" id="SSF49584">
    <property type="entry name" value="Periplasmic chaperone C-domain"/>
    <property type="match status" value="1"/>
</dbReference>
<dbReference type="InterPro" id="IPR050643">
    <property type="entry name" value="Periplasmic_pilus_chap"/>
</dbReference>
<feature type="domain" description="Pili assembly chaperone N-terminal" evidence="8">
    <location>
        <begin position="23"/>
        <end position="146"/>
    </location>
</feature>